<dbReference type="GO" id="GO:0005634">
    <property type="term" value="C:nucleus"/>
    <property type="evidence" value="ECO:0007669"/>
    <property type="project" value="TreeGrafter"/>
</dbReference>
<protein>
    <recommendedName>
        <fullName evidence="4">Rab escort protein</fullName>
    </recommendedName>
</protein>
<dbReference type="InterPro" id="IPR018203">
    <property type="entry name" value="GDP_dissociation_inhibitor"/>
</dbReference>
<dbReference type="GO" id="GO:0005092">
    <property type="term" value="F:GDP-dissociation inhibitor activity"/>
    <property type="evidence" value="ECO:0007669"/>
    <property type="project" value="InterPro"/>
</dbReference>
<dbReference type="Pfam" id="PF00996">
    <property type="entry name" value="GDI"/>
    <property type="match status" value="1"/>
</dbReference>
<name>A0AAD1ZVD3_9LAMI</name>
<keyword evidence="3" id="KW-1185">Reference proteome</keyword>
<organism evidence="2 3">
    <name type="scientific">Fraxinus pennsylvanica</name>
    <dbReference type="NCBI Taxonomy" id="56036"/>
    <lineage>
        <taxon>Eukaryota</taxon>
        <taxon>Viridiplantae</taxon>
        <taxon>Streptophyta</taxon>
        <taxon>Embryophyta</taxon>
        <taxon>Tracheophyta</taxon>
        <taxon>Spermatophyta</taxon>
        <taxon>Magnoliopsida</taxon>
        <taxon>eudicotyledons</taxon>
        <taxon>Gunneridae</taxon>
        <taxon>Pentapetalae</taxon>
        <taxon>asterids</taxon>
        <taxon>lamiids</taxon>
        <taxon>Lamiales</taxon>
        <taxon>Oleaceae</taxon>
        <taxon>Oleeae</taxon>
        <taxon>Fraxinus</taxon>
    </lineage>
</organism>
<evidence type="ECO:0000313" key="3">
    <source>
        <dbReference type="Proteomes" id="UP000834106"/>
    </source>
</evidence>
<dbReference type="GO" id="GO:0016192">
    <property type="term" value="P:vesicle-mediated transport"/>
    <property type="evidence" value="ECO:0007669"/>
    <property type="project" value="TreeGrafter"/>
</dbReference>
<reference evidence="2" key="1">
    <citation type="submission" date="2023-05" db="EMBL/GenBank/DDBJ databases">
        <authorList>
            <person name="Huff M."/>
        </authorList>
    </citation>
    <scope>NUCLEOTIDE SEQUENCE</scope>
</reference>
<dbReference type="GO" id="GO:0005829">
    <property type="term" value="C:cytosol"/>
    <property type="evidence" value="ECO:0007669"/>
    <property type="project" value="TreeGrafter"/>
</dbReference>
<accession>A0AAD1ZVD3</accession>
<dbReference type="AlphaFoldDB" id="A0AAD1ZVD3"/>
<comment type="similarity">
    <text evidence="1">Belongs to the Rab GDI family.</text>
</comment>
<dbReference type="SUPFAM" id="SSF51905">
    <property type="entry name" value="FAD/NAD(P)-binding domain"/>
    <property type="match status" value="1"/>
</dbReference>
<dbReference type="PRINTS" id="PR00891">
    <property type="entry name" value="RABGDIREP"/>
</dbReference>
<sequence length="171" mass="18714">MDETIAYLHIEPSNFDLIIIGTGLSESILVDASSAADKTIIQLDPNSLYGSHYASLPLQDFVSFLQSQQLQSQSSSNPQVPQTDDTENYVCVPLIARPLYSSLEINSYSSESLYNSRKFCLDLTGPRVLLCSDPMIDLIIKTSINQYMEFMSVGASFTSDVEGNLGAVPDA</sequence>
<evidence type="ECO:0000256" key="1">
    <source>
        <dbReference type="ARBA" id="ARBA00005593"/>
    </source>
</evidence>
<dbReference type="PANTHER" id="PTHR11787">
    <property type="entry name" value="RAB GDP-DISSOCIATION INHIBITOR"/>
    <property type="match status" value="1"/>
</dbReference>
<dbReference type="GO" id="GO:0005968">
    <property type="term" value="C:Rab-protein geranylgeranyltransferase complex"/>
    <property type="evidence" value="ECO:0007669"/>
    <property type="project" value="TreeGrafter"/>
</dbReference>
<evidence type="ECO:0000313" key="2">
    <source>
        <dbReference type="EMBL" id="CAI9776354.1"/>
    </source>
</evidence>
<proteinExistence type="inferred from homology"/>
<dbReference type="Gene3D" id="3.30.519.10">
    <property type="entry name" value="Guanine Nucleotide Dissociation Inhibitor, domain 2"/>
    <property type="match status" value="1"/>
</dbReference>
<dbReference type="EMBL" id="OU503049">
    <property type="protein sequence ID" value="CAI9776354.1"/>
    <property type="molecule type" value="Genomic_DNA"/>
</dbReference>
<dbReference type="GO" id="GO:0007264">
    <property type="term" value="P:small GTPase-mediated signal transduction"/>
    <property type="evidence" value="ECO:0007669"/>
    <property type="project" value="InterPro"/>
</dbReference>
<evidence type="ECO:0008006" key="4">
    <source>
        <dbReference type="Google" id="ProtNLM"/>
    </source>
</evidence>
<dbReference type="InterPro" id="IPR036188">
    <property type="entry name" value="FAD/NAD-bd_sf"/>
</dbReference>
<gene>
    <name evidence="2" type="ORF">FPE_LOCUS23784</name>
</gene>
<dbReference type="Gene3D" id="3.50.50.60">
    <property type="entry name" value="FAD/NAD(P)-binding domain"/>
    <property type="match status" value="1"/>
</dbReference>
<dbReference type="Proteomes" id="UP000834106">
    <property type="component" value="Chromosome 14"/>
</dbReference>
<dbReference type="PANTHER" id="PTHR11787:SF4">
    <property type="entry name" value="CHM, RAB ESCORT PROTEIN 1"/>
    <property type="match status" value="1"/>
</dbReference>